<proteinExistence type="predicted"/>
<dbReference type="EMBL" id="JAUJFL010000004">
    <property type="protein sequence ID" value="KAK2605739.1"/>
    <property type="molecule type" value="Genomic_DNA"/>
</dbReference>
<reference evidence="2" key="1">
    <citation type="submission" date="2023-06" db="EMBL/GenBank/DDBJ databases">
        <authorList>
            <person name="Noh H."/>
        </authorList>
    </citation>
    <scope>NUCLEOTIDE SEQUENCE</scope>
    <source>
        <strain evidence="2">DUCC20226</strain>
    </source>
</reference>
<sequence>MCMSDRKDSQYSASKAWTRNPTADIHAATVERWCEEFHETSVANWHQTESNVGQVWKGMCFARRKTRFWQDDLVKDNIEKLWQPLADFDYVLSVYSFLEGVRNYTLQPQLRSRYMSWRSAAQVRLHATLGLMDEEYEPSAKISSDRMSCDDDLRATASKYPLTLYQHLSVARVCNDVDRALNVLWCWLHEVRNRRLICIGAIREAGVPWIIMQESLSNLTEGAKKCSSLAQAVTQQLEGARTRLCEALGLDPKQVLGGENTSNPSMTAMKYDKEPDAPGSPDSGQSRAELPRHFCLRKASLQASRIALKVNLHMTLLPTKTAQKILDRMMLRSMDMTVEAREAGDYKAEISMRRLNKKIRKVSKRTSQEITSMKPRMTLLDSETWPAVLNPRQDMVVEVHGHRSVPVETLIDMLHAMPNPAPTEGTGENPTGNNNHTLADPASTSPNCSPVEETGEDCRRSCKPSQTVAAPETESNEA</sequence>
<evidence type="ECO:0000313" key="3">
    <source>
        <dbReference type="Proteomes" id="UP001265746"/>
    </source>
</evidence>
<feature type="compositionally biased region" description="Low complexity" evidence="1">
    <location>
        <begin position="422"/>
        <end position="435"/>
    </location>
</feature>
<protein>
    <submittedName>
        <fullName evidence="2">Uncharacterized protein</fullName>
    </submittedName>
</protein>
<evidence type="ECO:0000313" key="2">
    <source>
        <dbReference type="EMBL" id="KAK2605739.1"/>
    </source>
</evidence>
<gene>
    <name evidence="2" type="ORF">N8I77_008555</name>
</gene>
<keyword evidence="3" id="KW-1185">Reference proteome</keyword>
<feature type="region of interest" description="Disordered" evidence="1">
    <location>
        <begin position="417"/>
        <end position="478"/>
    </location>
</feature>
<evidence type="ECO:0000256" key="1">
    <source>
        <dbReference type="SAM" id="MobiDB-lite"/>
    </source>
</evidence>
<dbReference type="Proteomes" id="UP001265746">
    <property type="component" value="Unassembled WGS sequence"/>
</dbReference>
<feature type="region of interest" description="Disordered" evidence="1">
    <location>
        <begin position="255"/>
        <end position="289"/>
    </location>
</feature>
<comment type="caution">
    <text evidence="2">The sequence shown here is derived from an EMBL/GenBank/DDBJ whole genome shotgun (WGS) entry which is preliminary data.</text>
</comment>
<dbReference type="AlphaFoldDB" id="A0AAD9W346"/>
<name>A0AAD9W346_PHOAM</name>
<accession>A0AAD9W346</accession>
<organism evidence="2 3">
    <name type="scientific">Phomopsis amygdali</name>
    <name type="common">Fusicoccum amygdali</name>
    <dbReference type="NCBI Taxonomy" id="1214568"/>
    <lineage>
        <taxon>Eukaryota</taxon>
        <taxon>Fungi</taxon>
        <taxon>Dikarya</taxon>
        <taxon>Ascomycota</taxon>
        <taxon>Pezizomycotina</taxon>
        <taxon>Sordariomycetes</taxon>
        <taxon>Sordariomycetidae</taxon>
        <taxon>Diaporthales</taxon>
        <taxon>Diaporthaceae</taxon>
        <taxon>Diaporthe</taxon>
    </lineage>
</organism>